<sequence>MGVMEKIKEIEAEMARTQKNKATNYHLGTLKAKLAKLRNDLLVEQSGGSGGGGGEEGFDVKRLGDARVALIGFPSVGKSTLLGALTATTSEAADYEFTTLTCIPGTMRYKGSKVQVLDLPGIIEGAAHGKGRGREVIACARSADAILIVLDAGKEGLNQHREILERELETVGIRLNKRPPDVSFKKRTTGGIRFASTVPLTKLGPDPEKVATQIMREYRITNGDLLAREDISVDELVDVIQGNRQYKPCLYFYNKIDTITMEEIDQLARMPHSMVGSVAKKFNIGEPLEDDMLKSKMWEYLGLTRIYTKRKGQQPDLSEPVVLSTIRKGTTVKSLCQNVSSQMLRDFNFALVWGKSAKHSPQRCGLNHPLADEDVVQIVTKTNAQQAKDKNYQSLVQGFSDKYHRKKFEAKKQKQGRLRR</sequence>
<gene>
    <name evidence="5" type="ORF">DBRI00130_LOCUS43957</name>
</gene>
<dbReference type="SUPFAM" id="SSF81271">
    <property type="entry name" value="TGS-like"/>
    <property type="match status" value="1"/>
</dbReference>
<evidence type="ECO:0000313" key="5">
    <source>
        <dbReference type="EMBL" id="CAE4668520.1"/>
    </source>
</evidence>
<dbReference type="PROSITE" id="PS51710">
    <property type="entry name" value="G_OBG"/>
    <property type="match status" value="1"/>
</dbReference>
<dbReference type="InterPro" id="IPR027417">
    <property type="entry name" value="P-loop_NTPase"/>
</dbReference>
<dbReference type="GO" id="GO:0005525">
    <property type="term" value="F:GTP binding"/>
    <property type="evidence" value="ECO:0007669"/>
    <property type="project" value="UniProtKB-KW"/>
</dbReference>
<evidence type="ECO:0000256" key="2">
    <source>
        <dbReference type="ARBA" id="ARBA00023134"/>
    </source>
</evidence>
<evidence type="ECO:0000256" key="1">
    <source>
        <dbReference type="ARBA" id="ARBA00022741"/>
    </source>
</evidence>
<dbReference type="PROSITE" id="PS00905">
    <property type="entry name" value="GTP1_OBG"/>
    <property type="match status" value="1"/>
</dbReference>
<dbReference type="PROSITE" id="PS51880">
    <property type="entry name" value="TGS"/>
    <property type="match status" value="1"/>
</dbReference>
<keyword evidence="2" id="KW-0342">GTP-binding</keyword>
<dbReference type="Gene3D" id="3.10.20.30">
    <property type="match status" value="1"/>
</dbReference>
<dbReference type="InterPro" id="IPR045001">
    <property type="entry name" value="DRG"/>
</dbReference>
<proteinExistence type="predicted"/>
<dbReference type="InterPro" id="IPR004095">
    <property type="entry name" value="TGS"/>
</dbReference>
<evidence type="ECO:0008006" key="6">
    <source>
        <dbReference type="Google" id="ProtNLM"/>
    </source>
</evidence>
<dbReference type="InterPro" id="IPR006074">
    <property type="entry name" value="GTP1-OBG_CS"/>
</dbReference>
<dbReference type="InterPro" id="IPR012676">
    <property type="entry name" value="TGS-like"/>
</dbReference>
<keyword evidence="1" id="KW-0547">Nucleotide-binding</keyword>
<protein>
    <recommendedName>
        <fullName evidence="6">OBG-type G domain-containing protein</fullName>
    </recommendedName>
</protein>
<dbReference type="PRINTS" id="PR00326">
    <property type="entry name" value="GTP1OBG"/>
</dbReference>
<dbReference type="InterPro" id="IPR006073">
    <property type="entry name" value="GTP-bd"/>
</dbReference>
<accession>A0A6U3Z0Y0</accession>
<dbReference type="InterPro" id="IPR031167">
    <property type="entry name" value="G_OBG"/>
</dbReference>
<dbReference type="Pfam" id="PF16897">
    <property type="entry name" value="MMR_HSR1_Xtn"/>
    <property type="match status" value="1"/>
</dbReference>
<organism evidence="5">
    <name type="scientific">Ditylum brightwellii</name>
    <dbReference type="NCBI Taxonomy" id="49249"/>
    <lineage>
        <taxon>Eukaryota</taxon>
        <taxon>Sar</taxon>
        <taxon>Stramenopiles</taxon>
        <taxon>Ochrophyta</taxon>
        <taxon>Bacillariophyta</taxon>
        <taxon>Mediophyceae</taxon>
        <taxon>Lithodesmiophycidae</taxon>
        <taxon>Lithodesmiales</taxon>
        <taxon>Lithodesmiaceae</taxon>
        <taxon>Ditylum</taxon>
    </lineage>
</organism>
<evidence type="ECO:0000259" key="4">
    <source>
        <dbReference type="PROSITE" id="PS51880"/>
    </source>
</evidence>
<dbReference type="InterPro" id="IPR012675">
    <property type="entry name" value="Beta-grasp_dom_sf"/>
</dbReference>
<dbReference type="AlphaFoldDB" id="A0A6U3Z0Y0"/>
<dbReference type="Pfam" id="PF02824">
    <property type="entry name" value="TGS"/>
    <property type="match status" value="1"/>
</dbReference>
<dbReference type="PANTHER" id="PTHR43127">
    <property type="entry name" value="DEVELOPMENTALLY-REGULATED GTP-BINDING PROTEIN 2"/>
    <property type="match status" value="1"/>
</dbReference>
<dbReference type="InterPro" id="IPR031662">
    <property type="entry name" value="GTP-binding_2"/>
</dbReference>
<dbReference type="Pfam" id="PF01926">
    <property type="entry name" value="MMR_HSR1"/>
    <property type="match status" value="1"/>
</dbReference>
<feature type="domain" description="OBG-type G" evidence="3">
    <location>
        <begin position="66"/>
        <end position="302"/>
    </location>
</feature>
<dbReference type="SUPFAM" id="SSF52540">
    <property type="entry name" value="P-loop containing nucleoside triphosphate hydrolases"/>
    <property type="match status" value="1"/>
</dbReference>
<dbReference type="InterPro" id="IPR005225">
    <property type="entry name" value="Small_GTP-bd"/>
</dbReference>
<dbReference type="NCBIfam" id="TIGR00231">
    <property type="entry name" value="small_GTP"/>
    <property type="match status" value="1"/>
</dbReference>
<dbReference type="GO" id="GO:0003924">
    <property type="term" value="F:GTPase activity"/>
    <property type="evidence" value="ECO:0007669"/>
    <property type="project" value="InterPro"/>
</dbReference>
<dbReference type="EMBL" id="HBNS01061005">
    <property type="protein sequence ID" value="CAE4668520.1"/>
    <property type="molecule type" value="Transcribed_RNA"/>
</dbReference>
<name>A0A6U3Z0Y0_9STRA</name>
<dbReference type="FunFam" id="3.10.20.30:FF:000003">
    <property type="entry name" value="Developmentally-regulated GTP-binding protein 1"/>
    <property type="match status" value="1"/>
</dbReference>
<feature type="domain" description="TGS" evidence="4">
    <location>
        <begin position="302"/>
        <end position="380"/>
    </location>
</feature>
<dbReference type="CDD" id="cd01896">
    <property type="entry name" value="DRG"/>
    <property type="match status" value="1"/>
</dbReference>
<dbReference type="Gene3D" id="6.10.140.1070">
    <property type="match status" value="2"/>
</dbReference>
<dbReference type="FunFam" id="3.40.50.300:FF:001436">
    <property type="entry name" value="Developmentally-regulated GTP-binding protein"/>
    <property type="match status" value="1"/>
</dbReference>
<evidence type="ECO:0000259" key="3">
    <source>
        <dbReference type="PROSITE" id="PS51710"/>
    </source>
</evidence>
<reference evidence="5" key="1">
    <citation type="submission" date="2021-01" db="EMBL/GenBank/DDBJ databases">
        <authorList>
            <person name="Corre E."/>
            <person name="Pelletier E."/>
            <person name="Niang G."/>
            <person name="Scheremetjew M."/>
            <person name="Finn R."/>
            <person name="Kale V."/>
            <person name="Holt S."/>
            <person name="Cochrane G."/>
            <person name="Meng A."/>
            <person name="Brown T."/>
            <person name="Cohen L."/>
        </authorList>
    </citation>
    <scope>NUCLEOTIDE SEQUENCE</scope>
    <source>
        <strain evidence="5">GSO104</strain>
    </source>
</reference>